<dbReference type="Gene3D" id="2.60.120.10">
    <property type="entry name" value="Jelly Rolls"/>
    <property type="match status" value="1"/>
</dbReference>
<dbReference type="SMART" id="SM00342">
    <property type="entry name" value="HTH_ARAC"/>
    <property type="match status" value="1"/>
</dbReference>
<dbReference type="InterPro" id="IPR020449">
    <property type="entry name" value="Tscrpt_reg_AraC-type_HTH"/>
</dbReference>
<dbReference type="Pfam" id="PF12833">
    <property type="entry name" value="HTH_18"/>
    <property type="match status" value="1"/>
</dbReference>
<dbReference type="GO" id="GO:0043565">
    <property type="term" value="F:sequence-specific DNA binding"/>
    <property type="evidence" value="ECO:0007669"/>
    <property type="project" value="InterPro"/>
</dbReference>
<proteinExistence type="predicted"/>
<dbReference type="PANTHER" id="PTHR11019:SF190">
    <property type="entry name" value="ARAC-FAMILY REGULATORY PROTEIN"/>
    <property type="match status" value="1"/>
</dbReference>
<dbReference type="InterPro" id="IPR009057">
    <property type="entry name" value="Homeodomain-like_sf"/>
</dbReference>
<dbReference type="PANTHER" id="PTHR11019">
    <property type="entry name" value="HTH-TYPE TRANSCRIPTIONAL REGULATOR NIMR"/>
    <property type="match status" value="1"/>
</dbReference>
<dbReference type="Pfam" id="PF07883">
    <property type="entry name" value="Cupin_2"/>
    <property type="match status" value="1"/>
</dbReference>
<evidence type="ECO:0000256" key="4">
    <source>
        <dbReference type="ARBA" id="ARBA00023163"/>
    </source>
</evidence>
<gene>
    <name evidence="6" type="ORF">BV494_01440</name>
</gene>
<dbReference type="InterPro" id="IPR018062">
    <property type="entry name" value="HTH_AraC-typ_CS"/>
</dbReference>
<dbReference type="PRINTS" id="PR00032">
    <property type="entry name" value="HTHARAC"/>
</dbReference>
<dbReference type="Proteomes" id="UP000239197">
    <property type="component" value="Chromosome"/>
</dbReference>
<dbReference type="PROSITE" id="PS00041">
    <property type="entry name" value="HTH_ARAC_FAMILY_1"/>
    <property type="match status" value="1"/>
</dbReference>
<name>A0A2L1UL52_9GAMM</name>
<reference evidence="7" key="1">
    <citation type="submission" date="2017-01" db="EMBL/GenBank/DDBJ databases">
        <title>Genome sequence of Rouxiella sp. ERMR1:05.</title>
        <authorList>
            <person name="Kumar R."/>
            <person name="Singh D."/>
            <person name="Kumar S."/>
        </authorList>
    </citation>
    <scope>NUCLEOTIDE SEQUENCE [LARGE SCALE GENOMIC DNA]</scope>
    <source>
        <strain evidence="7">ERMR1:05</strain>
    </source>
</reference>
<protein>
    <submittedName>
        <fullName evidence="6">AraC family transcriptional regulator</fullName>
    </submittedName>
</protein>
<dbReference type="InterPro" id="IPR018060">
    <property type="entry name" value="HTH_AraC"/>
</dbReference>
<keyword evidence="2" id="KW-0805">Transcription regulation</keyword>
<dbReference type="InterPro" id="IPR014710">
    <property type="entry name" value="RmlC-like_jellyroll"/>
</dbReference>
<dbReference type="SUPFAM" id="SSF46689">
    <property type="entry name" value="Homeodomain-like"/>
    <property type="match status" value="1"/>
</dbReference>
<dbReference type="FunFam" id="1.10.10.60:FF:000132">
    <property type="entry name" value="AraC family transcriptional regulator"/>
    <property type="match status" value="1"/>
</dbReference>
<evidence type="ECO:0000256" key="2">
    <source>
        <dbReference type="ARBA" id="ARBA00023015"/>
    </source>
</evidence>
<feature type="domain" description="HTH araC/xylS-type" evidence="5">
    <location>
        <begin position="170"/>
        <end position="267"/>
    </location>
</feature>
<dbReference type="KEGG" id="rox:BV494_01440"/>
<keyword evidence="4" id="KW-0804">Transcription</keyword>
<evidence type="ECO:0000256" key="3">
    <source>
        <dbReference type="ARBA" id="ARBA00023125"/>
    </source>
</evidence>
<dbReference type="InterPro" id="IPR013096">
    <property type="entry name" value="Cupin_2"/>
</dbReference>
<organism evidence="6 7">
    <name type="scientific">Rahnella sikkimica</name>
    <dbReference type="NCBI Taxonomy" id="1805933"/>
    <lineage>
        <taxon>Bacteria</taxon>
        <taxon>Pseudomonadati</taxon>
        <taxon>Pseudomonadota</taxon>
        <taxon>Gammaproteobacteria</taxon>
        <taxon>Enterobacterales</taxon>
        <taxon>Yersiniaceae</taxon>
        <taxon>Rahnella</taxon>
    </lineage>
</organism>
<evidence type="ECO:0000313" key="7">
    <source>
        <dbReference type="Proteomes" id="UP000239197"/>
    </source>
</evidence>
<keyword evidence="3" id="KW-0238">DNA-binding</keyword>
<dbReference type="SUPFAM" id="SSF51182">
    <property type="entry name" value="RmlC-like cupins"/>
    <property type="match status" value="1"/>
</dbReference>
<evidence type="ECO:0000256" key="1">
    <source>
        <dbReference type="ARBA" id="ARBA00022491"/>
    </source>
</evidence>
<evidence type="ECO:0000259" key="5">
    <source>
        <dbReference type="PROSITE" id="PS01124"/>
    </source>
</evidence>
<keyword evidence="1" id="KW-0678">Repressor</keyword>
<dbReference type="Gene3D" id="1.10.10.60">
    <property type="entry name" value="Homeodomain-like"/>
    <property type="match status" value="1"/>
</dbReference>
<dbReference type="RefSeq" id="WP_104921241.1">
    <property type="nucleotide sequence ID" value="NZ_CP019062.1"/>
</dbReference>
<dbReference type="EMBL" id="CP019062">
    <property type="protein sequence ID" value="AVF33667.1"/>
    <property type="molecule type" value="Genomic_DNA"/>
</dbReference>
<keyword evidence="7" id="KW-1185">Reference proteome</keyword>
<dbReference type="OrthoDB" id="5949386at2"/>
<dbReference type="PROSITE" id="PS01124">
    <property type="entry name" value="HTH_ARAC_FAMILY_2"/>
    <property type="match status" value="1"/>
</dbReference>
<accession>A0A2L1UL52</accession>
<dbReference type="InterPro" id="IPR011051">
    <property type="entry name" value="RmlC_Cupin_sf"/>
</dbReference>
<dbReference type="CDD" id="cd06124">
    <property type="entry name" value="cupin_NimR-like_N"/>
    <property type="match status" value="1"/>
</dbReference>
<evidence type="ECO:0000313" key="6">
    <source>
        <dbReference type="EMBL" id="AVF33667.1"/>
    </source>
</evidence>
<sequence length="268" mass="30074">MPAPRVSSPNPSSPRYYPPLPEKTPVTLLFRGEIVEGNSEYVQHSHPWSQIICVKSGVLAMRVAGKRYLAPREFAIWVPAGVEHSSYNRKTTRFCAIDIAPALDKDLPSTPCLLTPTAIFNAIADDCFSRNMSEPVTEADLRMCRVLLDQISLAPRQNTYLPTSEDKLLSPVLSALEKNPADNTPLAQWATQVYTTERTLSRRCQQELGMGFAEWRQRLRFLHAISLLEQGKTVHEIALDVGYSSASAFIAMFQHISGTTPQRFRNDR</sequence>
<dbReference type="AlphaFoldDB" id="A0A2L1UL52"/>
<dbReference type="GO" id="GO:0003700">
    <property type="term" value="F:DNA-binding transcription factor activity"/>
    <property type="evidence" value="ECO:0007669"/>
    <property type="project" value="InterPro"/>
</dbReference>